<keyword evidence="1" id="KW-0812">Transmembrane</keyword>
<organism evidence="2 3">
    <name type="scientific">Pseudomonas brassicacearum</name>
    <dbReference type="NCBI Taxonomy" id="930166"/>
    <lineage>
        <taxon>Bacteria</taxon>
        <taxon>Pseudomonadati</taxon>
        <taxon>Pseudomonadota</taxon>
        <taxon>Gammaproteobacteria</taxon>
        <taxon>Pseudomonadales</taxon>
        <taxon>Pseudomonadaceae</taxon>
        <taxon>Pseudomonas</taxon>
    </lineage>
</organism>
<accession>A0AAJ3FV25</accession>
<name>A0AAJ3FV25_9PSED</name>
<dbReference type="AlphaFoldDB" id="A0AAJ3FV25"/>
<evidence type="ECO:0000256" key="1">
    <source>
        <dbReference type="SAM" id="Phobius"/>
    </source>
</evidence>
<feature type="transmembrane region" description="Helical" evidence="1">
    <location>
        <begin position="33"/>
        <end position="52"/>
    </location>
</feature>
<sequence length="136" mass="16345">MSDEVVLNYFDFSVYLWGGVLILNALNFFKVDLWMVLFSVFIWFLFILLLYFKGRRLLWLEGERICFRRKFKTVSFDRGVVKVSITNCIFKPVEVVVNMPGHREVFLLPRFIPEEQREFVIKMIEGFCLEHNITYL</sequence>
<feature type="transmembrane region" description="Helical" evidence="1">
    <location>
        <begin position="7"/>
        <end position="27"/>
    </location>
</feature>
<dbReference type="EMBL" id="JABFMS010000008">
    <property type="protein sequence ID" value="NUT80848.1"/>
    <property type="molecule type" value="Genomic_DNA"/>
</dbReference>
<gene>
    <name evidence="2" type="ORF">HNO85_07845</name>
</gene>
<keyword evidence="1" id="KW-1133">Transmembrane helix</keyword>
<evidence type="ECO:0000313" key="2">
    <source>
        <dbReference type="EMBL" id="NUT80848.1"/>
    </source>
</evidence>
<protein>
    <submittedName>
        <fullName evidence="2">Uncharacterized protein</fullName>
    </submittedName>
</protein>
<comment type="caution">
    <text evidence="2">The sequence shown here is derived from an EMBL/GenBank/DDBJ whole genome shotgun (WGS) entry which is preliminary data.</text>
</comment>
<keyword evidence="1" id="KW-0472">Membrane</keyword>
<dbReference type="Proteomes" id="UP000562723">
    <property type="component" value="Unassembled WGS sequence"/>
</dbReference>
<proteinExistence type="predicted"/>
<dbReference type="RefSeq" id="WP_175360028.1">
    <property type="nucleotide sequence ID" value="NZ_JABFMS010000008.1"/>
</dbReference>
<evidence type="ECO:0000313" key="3">
    <source>
        <dbReference type="Proteomes" id="UP000562723"/>
    </source>
</evidence>
<reference evidence="2 3" key="1">
    <citation type="journal article" date="2020" name="Front. Plant Sci.">
        <title>Isolation of Rhizosphere Bacteria That Improve Quality and Water Stress Tolerance in Greenhouse Ornamentals.</title>
        <authorList>
            <person name="Nordstedt N.P."/>
            <person name="Jones M.L."/>
        </authorList>
    </citation>
    <scope>NUCLEOTIDE SEQUENCE [LARGE SCALE GENOMIC DNA]</scope>
    <source>
        <strain evidence="2 3">C2F7</strain>
    </source>
</reference>